<dbReference type="InterPro" id="IPR018056">
    <property type="entry name" value="Kringle_CS"/>
</dbReference>
<keyword evidence="1 3" id="KW-0420">Kringle</keyword>
<dbReference type="Gene3D" id="2.40.20.10">
    <property type="entry name" value="Plasminogen Kringle 4"/>
    <property type="match status" value="1"/>
</dbReference>
<evidence type="ECO:0000256" key="5">
    <source>
        <dbReference type="SAM" id="SignalP"/>
    </source>
</evidence>
<dbReference type="PROSITE" id="PS00021">
    <property type="entry name" value="KRINGLE_1"/>
    <property type="match status" value="1"/>
</dbReference>
<keyword evidence="4" id="KW-0812">Transmembrane</keyword>
<feature type="domain" description="Kringle" evidence="6">
    <location>
        <begin position="162"/>
        <end position="241"/>
    </location>
</feature>
<dbReference type="SUPFAM" id="SSF57440">
    <property type="entry name" value="Kringle-like"/>
    <property type="match status" value="1"/>
</dbReference>
<dbReference type="PANTHER" id="PTHR24261">
    <property type="entry name" value="PLASMINOGEN-RELATED"/>
    <property type="match status" value="1"/>
</dbReference>
<dbReference type="EMBL" id="JAHFZB010000032">
    <property type="protein sequence ID" value="KAK6471260.1"/>
    <property type="molecule type" value="Genomic_DNA"/>
</dbReference>
<protein>
    <submittedName>
        <fullName evidence="7">Plasminogen-like</fullName>
    </submittedName>
</protein>
<keyword evidence="8" id="KW-1185">Reference proteome</keyword>
<dbReference type="Proteomes" id="UP001369086">
    <property type="component" value="Unassembled WGS sequence"/>
</dbReference>
<reference evidence="7 8" key="1">
    <citation type="submission" date="2021-05" db="EMBL/GenBank/DDBJ databases">
        <authorList>
            <person name="Zahm M."/>
            <person name="Klopp C."/>
            <person name="Cabau C."/>
            <person name="Kuhl H."/>
            <person name="Suciu R."/>
            <person name="Ciorpac M."/>
            <person name="Holostenco D."/>
            <person name="Gessner J."/>
            <person name="Wuertz S."/>
            <person name="Hohne C."/>
            <person name="Stock M."/>
            <person name="Gislard M."/>
            <person name="Lluch J."/>
            <person name="Milhes M."/>
            <person name="Lampietro C."/>
            <person name="Lopez Roques C."/>
            <person name="Donnadieu C."/>
            <person name="Du K."/>
            <person name="Schartl M."/>
            <person name="Guiguen Y."/>
        </authorList>
    </citation>
    <scope>NUCLEOTIDE SEQUENCE [LARGE SCALE GENOMIC DNA]</scope>
    <source>
        <strain evidence="7">Hh-F2</strain>
        <tissue evidence="7">Blood</tissue>
    </source>
</reference>
<keyword evidence="4" id="KW-1133">Transmembrane helix</keyword>
<evidence type="ECO:0000313" key="7">
    <source>
        <dbReference type="EMBL" id="KAK6471260.1"/>
    </source>
</evidence>
<keyword evidence="2" id="KW-1015">Disulfide bond</keyword>
<evidence type="ECO:0000256" key="3">
    <source>
        <dbReference type="PROSITE-ProRule" id="PRU00121"/>
    </source>
</evidence>
<comment type="caution">
    <text evidence="3">Lacks conserved residue(s) required for the propagation of feature annotation.</text>
</comment>
<sequence>MWWILLCHLLLVQTFKVHSFTPSKNGPLTPKEAKNVSEITSRKAVQRTRRFVRPVIILTGAIQITIKALGIAEKLKDPCMAYPRICKNKEMLQKLMVEESVHKNRLQSAYDNFFEEANDLQTIFFNLEILSLEIQKTKMKWKQDYAIFLVFMILAHECSCDDCRYGAGIGYQGTRHVTKRNIFCQNWNIDYPHVPQYSPNANPDAGLHNNYCRNPNNDEAGPWCYTSSPEVRWEYCDVPMCGCEDWETQNGSMCVCKVMTDCGTAGPSICDNEGNQYVNYCAFSVSLCQNIIPLNRTQESCGKCSYLKLTRGEGAKGEHRTYGLVSFEPTEDTHDGRTVFKSLDRYDRNVTLQFDEKMQRWIIGERASDGQIYLAAYTLSDALWPQDSKAGWVIYDTDGDGKGTWKEDALIQLHCFDGNIKGPQPRFIGFLIAMIVISLVTMTTSVVLQAVQLQKGCLWYPSVCTLTQEVKYGHHFLTLFYLFYFFYII</sequence>
<evidence type="ECO:0000256" key="2">
    <source>
        <dbReference type="ARBA" id="ARBA00023157"/>
    </source>
</evidence>
<proteinExistence type="predicted"/>
<dbReference type="CDD" id="cd00108">
    <property type="entry name" value="KR"/>
    <property type="match status" value="1"/>
</dbReference>
<keyword evidence="4" id="KW-0472">Membrane</keyword>
<keyword evidence="5" id="KW-0732">Signal</keyword>
<feature type="signal peptide" evidence="5">
    <location>
        <begin position="1"/>
        <end position="19"/>
    </location>
</feature>
<comment type="caution">
    <text evidence="7">The sequence shown here is derived from an EMBL/GenBank/DDBJ whole genome shotgun (WGS) entry which is preliminary data.</text>
</comment>
<feature type="chain" id="PRO_5047010463" evidence="5">
    <location>
        <begin position="20"/>
        <end position="489"/>
    </location>
</feature>
<gene>
    <name evidence="7" type="ORF">HHUSO_G29576</name>
</gene>
<dbReference type="PANTHER" id="PTHR24261:SF7">
    <property type="entry name" value="KRINGLE DOMAIN-CONTAINING PROTEIN"/>
    <property type="match status" value="1"/>
</dbReference>
<organism evidence="7 8">
    <name type="scientific">Huso huso</name>
    <name type="common">Beluga</name>
    <name type="synonym">Acipenser huso</name>
    <dbReference type="NCBI Taxonomy" id="61971"/>
    <lineage>
        <taxon>Eukaryota</taxon>
        <taxon>Metazoa</taxon>
        <taxon>Chordata</taxon>
        <taxon>Craniata</taxon>
        <taxon>Vertebrata</taxon>
        <taxon>Euteleostomi</taxon>
        <taxon>Actinopterygii</taxon>
        <taxon>Chondrostei</taxon>
        <taxon>Acipenseriformes</taxon>
        <taxon>Acipenseridae</taxon>
        <taxon>Huso</taxon>
    </lineage>
</organism>
<feature type="transmembrane region" description="Helical" evidence="4">
    <location>
        <begin position="472"/>
        <end position="488"/>
    </location>
</feature>
<dbReference type="InterPro" id="IPR013806">
    <property type="entry name" value="Kringle-like"/>
</dbReference>
<dbReference type="SMART" id="SM00130">
    <property type="entry name" value="KR"/>
    <property type="match status" value="1"/>
</dbReference>
<name>A0ABR0YFG7_HUSHU</name>
<dbReference type="InterPro" id="IPR000001">
    <property type="entry name" value="Kringle"/>
</dbReference>
<feature type="transmembrane region" description="Helical" evidence="4">
    <location>
        <begin position="427"/>
        <end position="451"/>
    </location>
</feature>
<dbReference type="PRINTS" id="PR00018">
    <property type="entry name" value="KRINGLE"/>
</dbReference>
<evidence type="ECO:0000259" key="6">
    <source>
        <dbReference type="PROSITE" id="PS50070"/>
    </source>
</evidence>
<evidence type="ECO:0000313" key="8">
    <source>
        <dbReference type="Proteomes" id="UP001369086"/>
    </source>
</evidence>
<dbReference type="InterPro" id="IPR038178">
    <property type="entry name" value="Kringle_sf"/>
</dbReference>
<evidence type="ECO:0000256" key="4">
    <source>
        <dbReference type="SAM" id="Phobius"/>
    </source>
</evidence>
<accession>A0ABR0YFG7</accession>
<dbReference type="PROSITE" id="PS50070">
    <property type="entry name" value="KRINGLE_2"/>
    <property type="match status" value="1"/>
</dbReference>
<dbReference type="InterPro" id="IPR050759">
    <property type="entry name" value="Serine_protease_kringle"/>
</dbReference>
<evidence type="ECO:0000256" key="1">
    <source>
        <dbReference type="ARBA" id="ARBA00022572"/>
    </source>
</evidence>
<dbReference type="Pfam" id="PF00051">
    <property type="entry name" value="Kringle"/>
    <property type="match status" value="1"/>
</dbReference>